<dbReference type="EMBL" id="QJKJ01007018">
    <property type="protein sequence ID" value="RDX84531.1"/>
    <property type="molecule type" value="Genomic_DNA"/>
</dbReference>
<evidence type="ECO:0008006" key="4">
    <source>
        <dbReference type="Google" id="ProtNLM"/>
    </source>
</evidence>
<keyword evidence="3" id="KW-1185">Reference proteome</keyword>
<evidence type="ECO:0000256" key="1">
    <source>
        <dbReference type="SAM" id="MobiDB-lite"/>
    </source>
</evidence>
<dbReference type="OrthoDB" id="1934635at2759"/>
<evidence type="ECO:0000313" key="3">
    <source>
        <dbReference type="Proteomes" id="UP000257109"/>
    </source>
</evidence>
<name>A0A371G1Y5_MUCPR</name>
<sequence>MSLHLDSLEACLSPFLGGFRKELTQKDPRELSLLLWAYVLDLTQGFRYMDPKILLIGIKAFKLHKILQLKLLQGLMHQNGYVHLTIGHDSYGIEKQPSVSIHKNEGSHDEGPKSPSNGSFRSHRSMRHERHEGPRRNMRHKEELRKGPIKGMKHKVPPFLGDGNVDSYLEELPLRGRFVPSFYARDLHNKLQKLYQGFKIVKEYFKEMEVSLVRARVLESQEVTIARFLHDIVKLHHFTSLANLVHKATKVELQFSEVEFSSDGFHRKGDLFMVRRLMSNLVGEDVESQRENIFHFQCLVMEEIFSLIIDEKSCVNVASLRLVEKLEIPTLTHPKPYKLQ</sequence>
<accession>A0A371G1Y5</accession>
<evidence type="ECO:0000313" key="2">
    <source>
        <dbReference type="EMBL" id="RDX84531.1"/>
    </source>
</evidence>
<feature type="compositionally biased region" description="Basic and acidic residues" evidence="1">
    <location>
        <begin position="129"/>
        <end position="143"/>
    </location>
</feature>
<feature type="non-terminal residue" evidence="2">
    <location>
        <position position="1"/>
    </location>
</feature>
<reference evidence="2" key="1">
    <citation type="submission" date="2018-05" db="EMBL/GenBank/DDBJ databases">
        <title>Draft genome of Mucuna pruriens seed.</title>
        <authorList>
            <person name="Nnadi N.E."/>
            <person name="Vos R."/>
            <person name="Hasami M.H."/>
            <person name="Devisetty U.K."/>
            <person name="Aguiy J.C."/>
        </authorList>
    </citation>
    <scope>NUCLEOTIDE SEQUENCE [LARGE SCALE GENOMIC DNA]</scope>
    <source>
        <strain evidence="2">JCA_2017</strain>
    </source>
</reference>
<feature type="compositionally biased region" description="Basic and acidic residues" evidence="1">
    <location>
        <begin position="102"/>
        <end position="112"/>
    </location>
</feature>
<organism evidence="2 3">
    <name type="scientific">Mucuna pruriens</name>
    <name type="common">Velvet bean</name>
    <name type="synonym">Dolichos pruriens</name>
    <dbReference type="NCBI Taxonomy" id="157652"/>
    <lineage>
        <taxon>Eukaryota</taxon>
        <taxon>Viridiplantae</taxon>
        <taxon>Streptophyta</taxon>
        <taxon>Embryophyta</taxon>
        <taxon>Tracheophyta</taxon>
        <taxon>Spermatophyta</taxon>
        <taxon>Magnoliopsida</taxon>
        <taxon>eudicotyledons</taxon>
        <taxon>Gunneridae</taxon>
        <taxon>Pentapetalae</taxon>
        <taxon>rosids</taxon>
        <taxon>fabids</taxon>
        <taxon>Fabales</taxon>
        <taxon>Fabaceae</taxon>
        <taxon>Papilionoideae</taxon>
        <taxon>50 kb inversion clade</taxon>
        <taxon>NPAAA clade</taxon>
        <taxon>indigoferoid/millettioid clade</taxon>
        <taxon>Phaseoleae</taxon>
        <taxon>Mucuna</taxon>
    </lineage>
</organism>
<dbReference type="Proteomes" id="UP000257109">
    <property type="component" value="Unassembled WGS sequence"/>
</dbReference>
<proteinExistence type="predicted"/>
<dbReference type="PANTHER" id="PTHR35046:SF9">
    <property type="entry name" value="RNA-DIRECTED DNA POLYMERASE"/>
    <property type="match status" value="1"/>
</dbReference>
<gene>
    <name evidence="2" type="ORF">CR513_34405</name>
</gene>
<dbReference type="PANTHER" id="PTHR35046">
    <property type="entry name" value="ZINC KNUCKLE (CCHC-TYPE) FAMILY PROTEIN"/>
    <property type="match status" value="1"/>
</dbReference>
<feature type="region of interest" description="Disordered" evidence="1">
    <location>
        <begin position="100"/>
        <end position="143"/>
    </location>
</feature>
<comment type="caution">
    <text evidence="2">The sequence shown here is derived from an EMBL/GenBank/DDBJ whole genome shotgun (WGS) entry which is preliminary data.</text>
</comment>
<dbReference type="AlphaFoldDB" id="A0A371G1Y5"/>
<protein>
    <recommendedName>
        <fullName evidence="4">Retrotransposon gag domain-containing protein</fullName>
    </recommendedName>
</protein>